<feature type="repeat" description="HEAT" evidence="2">
    <location>
        <begin position="777"/>
        <end position="812"/>
    </location>
</feature>
<name>A0A7S4R000_9STRA</name>
<evidence type="ECO:0000256" key="1">
    <source>
        <dbReference type="ARBA" id="ARBA00022737"/>
    </source>
</evidence>
<feature type="compositionally biased region" description="Basic and acidic residues" evidence="3">
    <location>
        <begin position="92"/>
        <end position="101"/>
    </location>
</feature>
<gene>
    <name evidence="4" type="ORF">DBRI00130_LOCUS10547</name>
</gene>
<dbReference type="AlphaFoldDB" id="A0A7S4R000"/>
<dbReference type="EMBL" id="HBNS01013079">
    <property type="protein sequence ID" value="CAE4598917.1"/>
    <property type="molecule type" value="Transcribed_RNA"/>
</dbReference>
<keyword evidence="1" id="KW-0677">Repeat</keyword>
<dbReference type="InterPro" id="IPR052623">
    <property type="entry name" value="DAAF5"/>
</dbReference>
<dbReference type="InterPro" id="IPR011989">
    <property type="entry name" value="ARM-like"/>
</dbReference>
<evidence type="ECO:0000256" key="3">
    <source>
        <dbReference type="SAM" id="MobiDB-lite"/>
    </source>
</evidence>
<evidence type="ECO:0000313" key="4">
    <source>
        <dbReference type="EMBL" id="CAE4598917.1"/>
    </source>
</evidence>
<dbReference type="Pfam" id="PF02985">
    <property type="entry name" value="HEAT"/>
    <property type="match status" value="1"/>
</dbReference>
<evidence type="ECO:0000256" key="2">
    <source>
        <dbReference type="PROSITE-ProRule" id="PRU00103"/>
    </source>
</evidence>
<dbReference type="PANTHER" id="PTHR16216">
    <property type="entry name" value="DYNEIN ASSEMBLY FACTOR 5, AXONEMAL"/>
    <property type="match status" value="1"/>
</dbReference>
<organism evidence="4">
    <name type="scientific">Ditylum brightwellii</name>
    <dbReference type="NCBI Taxonomy" id="49249"/>
    <lineage>
        <taxon>Eukaryota</taxon>
        <taxon>Sar</taxon>
        <taxon>Stramenopiles</taxon>
        <taxon>Ochrophyta</taxon>
        <taxon>Bacillariophyta</taxon>
        <taxon>Mediophyceae</taxon>
        <taxon>Lithodesmiophycidae</taxon>
        <taxon>Lithodesmiales</taxon>
        <taxon>Lithodesmiaceae</taxon>
        <taxon>Ditylum</taxon>
    </lineage>
</organism>
<sequence length="890" mass="96900">MFPAVVRMHAEMILRPIVGGDTTDQVAGAESSSVGGGGNEMVAFSSSSPSGASCLLLHRHAKTRQLAVEASSAILSSFPSSNNTASCANENNEQKNTDEGKNTVLMESRYEGSKGGTMEDILETHVLLGWEKISSFDRSASVRTALMIAVGKTAHCVEWDKFDDASSSEEVSSITQTVGEKEQLSKFQASPSLRLLILLLGGVVDETESVRDTSFNELSKMAKYWIAGYAIDTATVDASEIRNDVKSDGTCQKEESSVVIAADMVKFYAPDIVTSLLNEMAGNWATLQRKMKAIQSLEVTIRLMNRSSQPNNNRSNCLSSVLMTSIILTLCDCARHDEENRVSHGVSSCARALGEENNMATSAINILLPGLSGETCTTKNKINLAHDQGNDDCTGAVYSSLLLSSPEHLSYAMVLLESVIRGSSELSNCNGLFVAEESQSVPRKPKEWLDSTMVFRISAVLGSKFILDMVASSELLSWSLVDTCRALVTFSESICFVGTNVDTTNTQKLESAKHRYSDSKKCKQKCKTVVNMLSCIVQLLGCKESYGIKTVTEEILERLAGKIPSVTNKHEMLELYFEDLMGQIVCKAPSHNDASVWDLDDPSLSAFDALLRYSGGKAVGEHFDIVTPTFEKHLSSYFGKNGDDGTDSGMDPTTYSVRISIMALLETVVSDKSLPRHLLHPFTAKLIESSIIPNMQWRAGGMASALRKLSAATLFSLLRFDGATADCLFQTAPRLVPVLTSNLEDDDGSTRELVCSSLAIIFDLLHGVLGEEAVTRLYPSLVKCLDDSCDIVRYAACRALKSFLKSVPASHFCGTPVDYIVDQLLVHLDDPDTRFQDTILDVITVALDIDLDLVVKKCTAARSSHRSTHFCDMLLQRADEKAALKKAIGF</sequence>
<accession>A0A7S4R000</accession>
<dbReference type="InterPro" id="IPR016024">
    <property type="entry name" value="ARM-type_fold"/>
</dbReference>
<protein>
    <submittedName>
        <fullName evidence="4">Uncharacterized protein</fullName>
    </submittedName>
</protein>
<feature type="compositionally biased region" description="Polar residues" evidence="3">
    <location>
        <begin position="82"/>
        <end position="91"/>
    </location>
</feature>
<reference evidence="4" key="1">
    <citation type="submission" date="2021-01" db="EMBL/GenBank/DDBJ databases">
        <authorList>
            <person name="Corre E."/>
            <person name="Pelletier E."/>
            <person name="Niang G."/>
            <person name="Scheremetjew M."/>
            <person name="Finn R."/>
            <person name="Kale V."/>
            <person name="Holt S."/>
            <person name="Cochrane G."/>
            <person name="Meng A."/>
            <person name="Brown T."/>
            <person name="Cohen L."/>
        </authorList>
    </citation>
    <scope>NUCLEOTIDE SEQUENCE</scope>
    <source>
        <strain evidence="4">GSO104</strain>
    </source>
</reference>
<dbReference type="PANTHER" id="PTHR16216:SF2">
    <property type="entry name" value="DYNEIN AXONEMAL ASSEMBLY FACTOR 5"/>
    <property type="match status" value="1"/>
</dbReference>
<dbReference type="PROSITE" id="PS50077">
    <property type="entry name" value="HEAT_REPEAT"/>
    <property type="match status" value="1"/>
</dbReference>
<dbReference type="InterPro" id="IPR021133">
    <property type="entry name" value="HEAT_type_2"/>
</dbReference>
<dbReference type="InterPro" id="IPR000357">
    <property type="entry name" value="HEAT"/>
</dbReference>
<feature type="region of interest" description="Disordered" evidence="3">
    <location>
        <begin position="80"/>
        <end position="102"/>
    </location>
</feature>
<dbReference type="SUPFAM" id="SSF48371">
    <property type="entry name" value="ARM repeat"/>
    <property type="match status" value="1"/>
</dbReference>
<dbReference type="Gene3D" id="1.25.10.10">
    <property type="entry name" value="Leucine-rich Repeat Variant"/>
    <property type="match status" value="1"/>
</dbReference>
<proteinExistence type="predicted"/>